<accession>A0A6J4M7K0</accession>
<evidence type="ECO:0000256" key="1">
    <source>
        <dbReference type="SAM" id="Phobius"/>
    </source>
</evidence>
<protein>
    <submittedName>
        <fullName evidence="3">Integral membrane protein</fullName>
    </submittedName>
</protein>
<dbReference type="AlphaFoldDB" id="A0A6J4M7K0"/>
<keyword evidence="1" id="KW-0472">Membrane</keyword>
<dbReference type="InterPro" id="IPR003675">
    <property type="entry name" value="Rce1/LyrA-like_dom"/>
</dbReference>
<gene>
    <name evidence="3" type="ORF">AVDCRST_MAG07-2979</name>
</gene>
<feature type="transmembrane region" description="Helical" evidence="1">
    <location>
        <begin position="100"/>
        <end position="121"/>
    </location>
</feature>
<feature type="domain" description="CAAX prenyl protease 2/Lysostaphin resistance protein A-like" evidence="2">
    <location>
        <begin position="144"/>
        <end position="227"/>
    </location>
</feature>
<evidence type="ECO:0000313" key="3">
    <source>
        <dbReference type="EMBL" id="CAA9350617.1"/>
    </source>
</evidence>
<sequence length="246" mass="26030">MRRPTRAQVVAALPDWLVQKVPRDHREPDEAFARRRRVVAGVTAAGAGLLGVSLSTRPASWQFYAATASVAATWLAGGLASGPLHLGHVIGPDETLRRPVLTPVLLGVGAFGTFYACALVAREIPVLDDAISSVLAYAHQGDTTLVALTTLANGAAEEVFFRGALYAAIGEQHPVALSTAAYALATVPTRNPALVLAASVMGVLFGAQRRASGGIQAPVLTHLTWSVLMLRYLPPLFRKQEFPPQP</sequence>
<dbReference type="Pfam" id="PF02517">
    <property type="entry name" value="Rce1-like"/>
    <property type="match status" value="1"/>
</dbReference>
<organism evidence="3">
    <name type="scientific">uncultured Frankineae bacterium</name>
    <dbReference type="NCBI Taxonomy" id="437475"/>
    <lineage>
        <taxon>Bacteria</taxon>
        <taxon>Bacillati</taxon>
        <taxon>Actinomycetota</taxon>
        <taxon>Actinomycetes</taxon>
        <taxon>Frankiales</taxon>
        <taxon>environmental samples</taxon>
    </lineage>
</organism>
<dbReference type="EMBL" id="CADCUB010000143">
    <property type="protein sequence ID" value="CAA9350617.1"/>
    <property type="molecule type" value="Genomic_DNA"/>
</dbReference>
<name>A0A6J4M7K0_9ACTN</name>
<dbReference type="GO" id="GO:0080120">
    <property type="term" value="P:CAAX-box protein maturation"/>
    <property type="evidence" value="ECO:0007669"/>
    <property type="project" value="UniProtKB-ARBA"/>
</dbReference>
<keyword evidence="1" id="KW-0812">Transmembrane</keyword>
<reference evidence="3" key="1">
    <citation type="submission" date="2020-02" db="EMBL/GenBank/DDBJ databases">
        <authorList>
            <person name="Meier V. D."/>
        </authorList>
    </citation>
    <scope>NUCLEOTIDE SEQUENCE</scope>
    <source>
        <strain evidence="3">AVDCRST_MAG07</strain>
    </source>
</reference>
<proteinExistence type="predicted"/>
<feature type="transmembrane region" description="Helical" evidence="1">
    <location>
        <begin position="38"/>
        <end position="55"/>
    </location>
</feature>
<keyword evidence="1" id="KW-1133">Transmembrane helix</keyword>
<evidence type="ECO:0000259" key="2">
    <source>
        <dbReference type="Pfam" id="PF02517"/>
    </source>
</evidence>
<dbReference type="GO" id="GO:0004175">
    <property type="term" value="F:endopeptidase activity"/>
    <property type="evidence" value="ECO:0007669"/>
    <property type="project" value="UniProtKB-ARBA"/>
</dbReference>